<reference evidence="3" key="1">
    <citation type="submission" date="2005-10" db="EMBL/GenBank/DDBJ databases">
        <authorList>
            <person name="Loftus B.J."/>
            <person name="Nene V.M."/>
            <person name="Hannick L.I."/>
            <person name="Bidwell S."/>
            <person name="Haas B."/>
            <person name="Amedeo P."/>
            <person name="Orvis J."/>
            <person name="Wortman J.R."/>
            <person name="White O.R."/>
            <person name="Salzberg S."/>
            <person name="Shumway M."/>
            <person name="Koo H."/>
            <person name="Zhao Y."/>
            <person name="Holmes M."/>
            <person name="Miller J."/>
            <person name="Schatz M."/>
            <person name="Pop M."/>
            <person name="Pai G."/>
            <person name="Utterback T."/>
            <person name="Rogers Y.-H."/>
            <person name="Kravitz S."/>
            <person name="Fraser C.M."/>
        </authorList>
    </citation>
    <scope>NUCLEOTIDE SEQUENCE</scope>
    <source>
        <strain evidence="3">Liverpool</strain>
    </source>
</reference>
<gene>
    <name evidence="3" type="ORF">AaeL_AAEL017435</name>
</gene>
<dbReference type="Gene3D" id="2.60.120.820">
    <property type="entry name" value="PHR domain"/>
    <property type="match status" value="1"/>
</dbReference>
<dbReference type="PaxDb" id="7159-AAEL017435-PA"/>
<evidence type="ECO:0000313" key="3">
    <source>
        <dbReference type="EMBL" id="EJY58078.1"/>
    </source>
</evidence>
<dbReference type="InterPro" id="IPR011333">
    <property type="entry name" value="SKP1/BTB/POZ_sf"/>
</dbReference>
<evidence type="ECO:0000313" key="4">
    <source>
        <dbReference type="Proteomes" id="UP000682892"/>
    </source>
</evidence>
<dbReference type="EMBL" id="CH478175">
    <property type="protein sequence ID" value="EJY58078.1"/>
    <property type="molecule type" value="Genomic_DNA"/>
</dbReference>
<dbReference type="InterPro" id="IPR000210">
    <property type="entry name" value="BTB/POZ_dom"/>
</dbReference>
<dbReference type="SMART" id="SM00225">
    <property type="entry name" value="BTB"/>
    <property type="match status" value="1"/>
</dbReference>
<feature type="domain" description="BTB" evidence="2">
    <location>
        <begin position="28"/>
        <end position="98"/>
    </location>
</feature>
<feature type="region of interest" description="Disordered" evidence="1">
    <location>
        <begin position="210"/>
        <end position="263"/>
    </location>
</feature>
<dbReference type="Pfam" id="PF07707">
    <property type="entry name" value="BACK"/>
    <property type="match status" value="1"/>
</dbReference>
<dbReference type="HOGENOM" id="CLU_032941_0_0_1"/>
<dbReference type="SUPFAM" id="SSF54695">
    <property type="entry name" value="POZ domain"/>
    <property type="match status" value="1"/>
</dbReference>
<dbReference type="GO" id="GO:0000932">
    <property type="term" value="C:P-body"/>
    <property type="evidence" value="ECO:0007669"/>
    <property type="project" value="TreeGrafter"/>
</dbReference>
<accession>J9HTU8</accession>
<dbReference type="PhylomeDB" id="J9HTU8"/>
<dbReference type="FunFam" id="3.30.710.10:FF:000169">
    <property type="entry name" value="BTB/POZ domain-containing protein 2"/>
    <property type="match status" value="1"/>
</dbReference>
<evidence type="ECO:0000259" key="2">
    <source>
        <dbReference type="PROSITE" id="PS50097"/>
    </source>
</evidence>
<evidence type="ECO:0000256" key="1">
    <source>
        <dbReference type="SAM" id="MobiDB-lite"/>
    </source>
</evidence>
<dbReference type="OrthoDB" id="45365at2759"/>
<dbReference type="AlphaFoldDB" id="J9HTU8"/>
<feature type="region of interest" description="Disordered" evidence="1">
    <location>
        <begin position="331"/>
        <end position="416"/>
    </location>
</feature>
<dbReference type="Pfam" id="PF00651">
    <property type="entry name" value="BTB"/>
    <property type="match status" value="1"/>
</dbReference>
<dbReference type="Proteomes" id="UP000682892">
    <property type="component" value="Unassembled WGS sequence"/>
</dbReference>
<protein>
    <submittedName>
        <fullName evidence="3">AAEL017435-PA</fullName>
    </submittedName>
</protein>
<dbReference type="InterPro" id="IPR011705">
    <property type="entry name" value="BACK"/>
</dbReference>
<dbReference type="PROSITE" id="PS50097">
    <property type="entry name" value="BTB"/>
    <property type="match status" value="1"/>
</dbReference>
<dbReference type="InterPro" id="IPR038648">
    <property type="entry name" value="PHR_sf"/>
</dbReference>
<dbReference type="GO" id="GO:0022008">
    <property type="term" value="P:neurogenesis"/>
    <property type="evidence" value="ECO:0007669"/>
    <property type="project" value="TreeGrafter"/>
</dbReference>
<dbReference type="Gene3D" id="3.30.710.10">
    <property type="entry name" value="Potassium Channel Kv1.1, Chain A"/>
    <property type="match status" value="1"/>
</dbReference>
<organism evidence="3 4">
    <name type="scientific">Aedes aegypti</name>
    <name type="common">Yellowfever mosquito</name>
    <name type="synonym">Culex aegypti</name>
    <dbReference type="NCBI Taxonomy" id="7159"/>
    <lineage>
        <taxon>Eukaryota</taxon>
        <taxon>Metazoa</taxon>
        <taxon>Ecdysozoa</taxon>
        <taxon>Arthropoda</taxon>
        <taxon>Hexapoda</taxon>
        <taxon>Insecta</taxon>
        <taxon>Pterygota</taxon>
        <taxon>Neoptera</taxon>
        <taxon>Endopterygota</taxon>
        <taxon>Diptera</taxon>
        <taxon>Nematocera</taxon>
        <taxon>Culicoidea</taxon>
        <taxon>Culicidae</taxon>
        <taxon>Culicinae</taxon>
        <taxon>Aedini</taxon>
        <taxon>Aedes</taxon>
        <taxon>Stegomyia</taxon>
    </lineage>
</organism>
<dbReference type="eggNOG" id="KOG2075">
    <property type="taxonomic scope" value="Eukaryota"/>
</dbReference>
<dbReference type="KEGG" id="aag:23687855"/>
<reference evidence="3" key="2">
    <citation type="journal article" date="2007" name="Science">
        <title>Genome sequence of Aedes aegypti, a major arbovirus vector.</title>
        <authorList>
            <person name="Nene V."/>
            <person name="Wortman J.R."/>
            <person name="Lawson D."/>
            <person name="Haas B."/>
            <person name="Kodira C."/>
            <person name="Tu Z.J."/>
            <person name="Loftus B."/>
            <person name="Xi Z."/>
            <person name="Megy K."/>
            <person name="Grabherr M."/>
            <person name="Ren Q."/>
            <person name="Zdobnov E.M."/>
            <person name="Lobo N.F."/>
            <person name="Campbell K.S."/>
            <person name="Brown S.E."/>
            <person name="Bonaldo M.F."/>
            <person name="Zhu J."/>
            <person name="Sinkins S.P."/>
            <person name="Hogenkamp D.G."/>
            <person name="Amedeo P."/>
            <person name="Arensburger P."/>
            <person name="Atkinson P.W."/>
            <person name="Bidwell S."/>
            <person name="Biedler J."/>
            <person name="Birney E."/>
            <person name="Bruggner R.V."/>
            <person name="Costas J."/>
            <person name="Coy M.R."/>
            <person name="Crabtree J."/>
            <person name="Crawford M."/>
            <person name="Debruyn B."/>
            <person name="Decaprio D."/>
            <person name="Eiglmeier K."/>
            <person name="Eisenstadt E."/>
            <person name="El-Dorry H."/>
            <person name="Gelbart W.M."/>
            <person name="Gomes S.L."/>
            <person name="Hammond M."/>
            <person name="Hannick L.I."/>
            <person name="Hogan J.R."/>
            <person name="Holmes M.H."/>
            <person name="Jaffe D."/>
            <person name="Johnston J.S."/>
            <person name="Kennedy R.C."/>
            <person name="Koo H."/>
            <person name="Kravitz S."/>
            <person name="Kriventseva E.V."/>
            <person name="Kulp D."/>
            <person name="Labutti K."/>
            <person name="Lee E."/>
            <person name="Li S."/>
            <person name="Lovin D.D."/>
            <person name="Mao C."/>
            <person name="Mauceli E."/>
            <person name="Menck C.F."/>
            <person name="Miller J.R."/>
            <person name="Montgomery P."/>
            <person name="Mori A."/>
            <person name="Nascimento A.L."/>
            <person name="Naveira H.F."/>
            <person name="Nusbaum C."/>
            <person name="O'leary S."/>
            <person name="Orvis J."/>
            <person name="Pertea M."/>
            <person name="Quesneville H."/>
            <person name="Reidenbach K.R."/>
            <person name="Rogers Y.H."/>
            <person name="Roth C.W."/>
            <person name="Schneider J.R."/>
            <person name="Schatz M."/>
            <person name="Shumway M."/>
            <person name="Stanke M."/>
            <person name="Stinson E.O."/>
            <person name="Tubio J.M."/>
            <person name="Vanzee J.P."/>
            <person name="Verjovski-Almeida S."/>
            <person name="Werner D."/>
            <person name="White O."/>
            <person name="Wyder S."/>
            <person name="Zeng Q."/>
            <person name="Zhao Q."/>
            <person name="Zhao Y."/>
            <person name="Hill C.A."/>
            <person name="Raikhel A.S."/>
            <person name="Soares M.B."/>
            <person name="Knudson D.L."/>
            <person name="Lee N.H."/>
            <person name="Galagan J."/>
            <person name="Salzberg S.L."/>
            <person name="Paulsen I.T."/>
            <person name="Dimopoulos G."/>
            <person name="Collins F.H."/>
            <person name="Birren B."/>
            <person name="Fraser-Liggett C.M."/>
            <person name="Severson D.W."/>
        </authorList>
    </citation>
    <scope>NUCLEOTIDE SEQUENCE [LARGE SCALE GENOMIC DNA]</scope>
    <source>
        <strain evidence="3">Liverpool</strain>
    </source>
</reference>
<feature type="compositionally biased region" description="Low complexity" evidence="1">
    <location>
        <begin position="213"/>
        <end position="224"/>
    </location>
</feature>
<dbReference type="PANTHER" id="PTHR45774:SF3">
    <property type="entry name" value="BTB (POZ) DOMAIN-CONTAINING 2B-RELATED"/>
    <property type="match status" value="1"/>
</dbReference>
<reference evidence="3" key="3">
    <citation type="submission" date="2012-09" db="EMBL/GenBank/DDBJ databases">
        <authorList>
            <consortium name="VectorBase"/>
        </authorList>
    </citation>
    <scope>NUCLEOTIDE SEQUENCE</scope>
    <source>
        <strain evidence="3">Liverpool</strain>
    </source>
</reference>
<dbReference type="PANTHER" id="PTHR45774">
    <property type="entry name" value="BTB/POZ DOMAIN-CONTAINING"/>
    <property type="match status" value="1"/>
</dbReference>
<feature type="compositionally biased region" description="Polar residues" evidence="1">
    <location>
        <begin position="331"/>
        <end position="347"/>
    </location>
</feature>
<dbReference type="VEuPathDB" id="VectorBase:AAEL017435"/>
<sequence>MDPIIDWQISRHDIKSRGQYLLETGKWADCHFLVGQEPNHQMLAGHKLILAMASPVFEAMFYGGLAEKNDPIPILDIDPSAFKSLLEYIYTDKISINSVDRACELCYGAKKYMLPHVVEQCITFLWSDLCPKNVCRAYEFAKLFEEPRLMEKCLQIMCTKTIDVVQDSSFEDVELSTIITILDQDVLNIDSELNLFWAINKYAEKHGLCASRNSDSSQSNNDQDPVGSPQSPPTVDVEAGPSNVQRAVGNPSMPLGNNDQQAAPIPLINTNRQQELPTIRDAIRRIRFLSLNPQQFAEGPARTNLLTQSEAFAILMNISTSNSCYPMPEGFTTNKNPRNAFSDSTPASPMAGPSGNAPPMGHRPGTSGGPSGLFTQHVPPPQPAPLPSQTVPAPAPAPVPAAHPGSPQSPDFYPDYLDELRANDSNYDRKYYCRRIMRQQTECLNTSVLDCSLTFIVDRSVCITGIEVPSQVQGSSIVGNDRYSELLYAHLLDAHGSRLTYTHCNQRVQYNSMLEIAFDRPVFIQRHKMYKIGVVFNKVGWYPVSQSVAKVNCDNVCFTFCVGSQSESVRDGLIRTIVFTYTRDGIAYP</sequence>
<dbReference type="Gene3D" id="1.25.40.420">
    <property type="match status" value="1"/>
</dbReference>
<name>J9HTU8_AEDAE</name>
<proteinExistence type="predicted"/>
<dbReference type="GO" id="GO:0005829">
    <property type="term" value="C:cytosol"/>
    <property type="evidence" value="ECO:0007669"/>
    <property type="project" value="TreeGrafter"/>
</dbReference>